<dbReference type="EMBL" id="JBFSHR010000019">
    <property type="protein sequence ID" value="MEX6429545.1"/>
    <property type="molecule type" value="Genomic_DNA"/>
</dbReference>
<dbReference type="InterPro" id="IPR000760">
    <property type="entry name" value="Inositol_monophosphatase-like"/>
</dbReference>
<dbReference type="PANTHER" id="PTHR20854">
    <property type="entry name" value="INOSITOL MONOPHOSPHATASE"/>
    <property type="match status" value="1"/>
</dbReference>
<dbReference type="Proteomes" id="UP001560267">
    <property type="component" value="Unassembled WGS sequence"/>
</dbReference>
<accession>A0ABV3Y2Q4</accession>
<dbReference type="PRINTS" id="PR00377">
    <property type="entry name" value="IMPHPHTASES"/>
</dbReference>
<dbReference type="RefSeq" id="WP_367183891.1">
    <property type="nucleotide sequence ID" value="NZ_JBFSHR010000019.1"/>
</dbReference>
<organism evidence="1 2">
    <name type="scientific">Ferrimicrobium acidiphilum</name>
    <dbReference type="NCBI Taxonomy" id="121039"/>
    <lineage>
        <taxon>Bacteria</taxon>
        <taxon>Bacillati</taxon>
        <taxon>Actinomycetota</taxon>
        <taxon>Acidimicrobiia</taxon>
        <taxon>Acidimicrobiales</taxon>
        <taxon>Acidimicrobiaceae</taxon>
        <taxon>Ferrimicrobium</taxon>
    </lineage>
</organism>
<dbReference type="SUPFAM" id="SSF56655">
    <property type="entry name" value="Carbohydrate phosphatase"/>
    <property type="match status" value="1"/>
</dbReference>
<keyword evidence="2" id="KW-1185">Reference proteome</keyword>
<dbReference type="Pfam" id="PF00459">
    <property type="entry name" value="Inositol_P"/>
    <property type="match status" value="1"/>
</dbReference>
<evidence type="ECO:0000313" key="1">
    <source>
        <dbReference type="EMBL" id="MEX6429545.1"/>
    </source>
</evidence>
<dbReference type="PANTHER" id="PTHR20854:SF4">
    <property type="entry name" value="INOSITOL-1-MONOPHOSPHATASE-RELATED"/>
    <property type="match status" value="1"/>
</dbReference>
<reference evidence="1 2" key="1">
    <citation type="submission" date="2024-07" db="EMBL/GenBank/DDBJ databases">
        <title>Draft Genome Sequence of Ferrimicrobium acidiphilum Strain YE2023, Isolated from a Pulp of Bioleach Reactor.</title>
        <authorList>
            <person name="Elkina Y.A."/>
            <person name="Bulaeva A.G."/>
            <person name="Beletsky A.V."/>
            <person name="Mardanov A.V."/>
        </authorList>
    </citation>
    <scope>NUCLEOTIDE SEQUENCE [LARGE SCALE GENOMIC DNA]</scope>
    <source>
        <strain evidence="1 2">YE2023</strain>
    </source>
</reference>
<dbReference type="Gene3D" id="3.40.190.80">
    <property type="match status" value="1"/>
</dbReference>
<dbReference type="Gene3D" id="3.30.540.10">
    <property type="entry name" value="Fructose-1,6-Bisphosphatase, subunit A, domain 1"/>
    <property type="match status" value="1"/>
</dbReference>
<protein>
    <submittedName>
        <fullName evidence="1">Inositol monophosphatase</fullName>
    </submittedName>
</protein>
<evidence type="ECO:0000313" key="2">
    <source>
        <dbReference type="Proteomes" id="UP001560267"/>
    </source>
</evidence>
<gene>
    <name evidence="1" type="ORF">AB6A68_06790</name>
</gene>
<proteinExistence type="predicted"/>
<comment type="caution">
    <text evidence="1">The sequence shown here is derived from an EMBL/GenBank/DDBJ whole genome shotgun (WGS) entry which is preliminary data.</text>
</comment>
<sequence>MIWAPDPRAVLAVIDAAIDATAAFEIQSWEKSPGEWVTERDMAIEAILDEQLVALAPGSRVLGEEATHDARGASMAIGPGLVWVVDPLDGTANYIAGDGPVATMVALVVDGVPRLGCIRLHDGLALLSGVEGVEVLGGAGLRPKGAMSGRGRLSCRFLANDVCQTLHEVLERDYQVEEGSGCAGRDYVDLALGAVDFLIYERVLPWDHVPGSHAVGVLGGSVRVGDGMPYRGQSGVAGLVASTSNALTAQLLKARSAVLR</sequence>
<name>A0ABV3Y2Q4_9ACTN</name>